<organism evidence="3 4">
    <name type="scientific">Sneathiella marina</name>
    <dbReference type="NCBI Taxonomy" id="2950108"/>
    <lineage>
        <taxon>Bacteria</taxon>
        <taxon>Pseudomonadati</taxon>
        <taxon>Pseudomonadota</taxon>
        <taxon>Alphaproteobacteria</taxon>
        <taxon>Sneathiellales</taxon>
        <taxon>Sneathiellaceae</taxon>
        <taxon>Sneathiella</taxon>
    </lineage>
</organism>
<evidence type="ECO:0000313" key="3">
    <source>
        <dbReference type="EMBL" id="USG60348.1"/>
    </source>
</evidence>
<dbReference type="EMBL" id="CP098747">
    <property type="protein sequence ID" value="USG60348.1"/>
    <property type="molecule type" value="Genomic_DNA"/>
</dbReference>
<dbReference type="PROSITE" id="PS51471">
    <property type="entry name" value="FE2OG_OXY"/>
    <property type="match status" value="1"/>
</dbReference>
<keyword evidence="4" id="KW-1185">Reference proteome</keyword>
<dbReference type="Pfam" id="PF09859">
    <property type="entry name" value="Oxygenase-NA"/>
    <property type="match status" value="1"/>
</dbReference>
<evidence type="ECO:0000259" key="2">
    <source>
        <dbReference type="PROSITE" id="PS51471"/>
    </source>
</evidence>
<dbReference type="Gene3D" id="2.60.120.620">
    <property type="entry name" value="q2cbj1_9rhob like domain"/>
    <property type="match status" value="1"/>
</dbReference>
<keyword evidence="1" id="KW-0479">Metal-binding</keyword>
<keyword evidence="1" id="KW-0560">Oxidoreductase</keyword>
<reference evidence="3" key="1">
    <citation type="submission" date="2022-06" db="EMBL/GenBank/DDBJ databases">
        <title>Sneathiella actinostolidae sp. nov., isolated from a sea anemonein the Western Pacific Ocean.</title>
        <authorList>
            <person name="Wei M.J."/>
        </authorList>
    </citation>
    <scope>NUCLEOTIDE SEQUENCE</scope>
    <source>
        <strain evidence="3">PHK-P5</strain>
    </source>
</reference>
<name>A0ABY4VZT3_9PROT</name>
<sequence length="228" mass="26351">MGIDWTRITEDLNSRGFSCLRNLLTETDCTDLVALYDEEDRFRNRVVMQQHGYGQGEYRYFSYPLPDQVSSLREQFYQPLSVIANDWSEKLKADMRYPDHLEDYTDICHRSGQRRPTPLLLKYKAGDYNRLHQDLYGEHVFPLQMAILLNQPGADFTGGEFVVTEQSPRMQSRATVVGLNQGDALIFAVNDRPRMGLKRMSRLKMRHGVSEITSGNRHTLGIIFHDAT</sequence>
<comment type="similarity">
    <text evidence="1">Belongs to the iron/ascorbate-dependent oxidoreductase family.</text>
</comment>
<proteinExistence type="inferred from homology"/>
<gene>
    <name evidence="3" type="ORF">NBZ79_14345</name>
</gene>
<evidence type="ECO:0000256" key="1">
    <source>
        <dbReference type="RuleBase" id="RU003682"/>
    </source>
</evidence>
<dbReference type="RefSeq" id="WP_251933229.1">
    <property type="nucleotide sequence ID" value="NZ_CP098747.1"/>
</dbReference>
<evidence type="ECO:0000313" key="4">
    <source>
        <dbReference type="Proteomes" id="UP001056291"/>
    </source>
</evidence>
<feature type="domain" description="Fe2OG dioxygenase" evidence="2">
    <location>
        <begin position="114"/>
        <end position="227"/>
    </location>
</feature>
<dbReference type="InterPro" id="IPR005123">
    <property type="entry name" value="Oxoglu/Fe-dep_dioxygenase_dom"/>
</dbReference>
<keyword evidence="1" id="KW-0408">Iron</keyword>
<dbReference type="InterPro" id="IPR018655">
    <property type="entry name" value="DUF2086"/>
</dbReference>
<protein>
    <submittedName>
        <fullName evidence="3">2OG-Fe(II) oxygenase</fullName>
    </submittedName>
</protein>
<accession>A0ABY4VZT3</accession>
<dbReference type="Proteomes" id="UP001056291">
    <property type="component" value="Chromosome"/>
</dbReference>